<comment type="caution">
    <text evidence="7">The sequence shown here is derived from an EMBL/GenBank/DDBJ whole genome shotgun (WGS) entry which is preliminary data.</text>
</comment>
<gene>
    <name evidence="7" type="ORF">G9U51_13505</name>
</gene>
<dbReference type="Gene3D" id="1.20.5.780">
    <property type="entry name" value="Single helix bin"/>
    <property type="match status" value="1"/>
</dbReference>
<dbReference type="PANTHER" id="PTHR35401:SF1">
    <property type="entry name" value="CYTOPLASMIC PROTEIN"/>
    <property type="match status" value="1"/>
</dbReference>
<dbReference type="AlphaFoldDB" id="A0A967EB04"/>
<comment type="similarity">
    <text evidence="6">Belongs to the TacA antitoxin family.</text>
</comment>
<evidence type="ECO:0000256" key="5">
    <source>
        <dbReference type="ARBA" id="ARBA00023163"/>
    </source>
</evidence>
<accession>A0A967EB04</accession>
<evidence type="ECO:0000256" key="4">
    <source>
        <dbReference type="ARBA" id="ARBA00023125"/>
    </source>
</evidence>
<protein>
    <submittedName>
        <fullName evidence="7">DUF1778 domain-containing protein</fullName>
    </submittedName>
</protein>
<dbReference type="SUPFAM" id="SSF47598">
    <property type="entry name" value="Ribbon-helix-helix"/>
    <property type="match status" value="1"/>
</dbReference>
<dbReference type="Pfam" id="PF08681">
    <property type="entry name" value="TacA1"/>
    <property type="match status" value="1"/>
</dbReference>
<evidence type="ECO:0000256" key="6">
    <source>
        <dbReference type="ARBA" id="ARBA00049988"/>
    </source>
</evidence>
<sequence length="93" mass="10025">MSTKTDRLNLRCSAATLETLKAAAEVQDQDLTSFILGAALDRARKVLAEDHSLRLTPREVLDLERALDADPEVVPQLAALIRGARTPSSASAK</sequence>
<evidence type="ECO:0000256" key="2">
    <source>
        <dbReference type="ARBA" id="ARBA00022649"/>
    </source>
</evidence>
<keyword evidence="1" id="KW-0678">Repressor</keyword>
<dbReference type="InterPro" id="IPR014795">
    <property type="entry name" value="TacA_1-like"/>
</dbReference>
<dbReference type="EMBL" id="JAAOIV010000010">
    <property type="protein sequence ID" value="NHN56790.1"/>
    <property type="molecule type" value="Genomic_DNA"/>
</dbReference>
<keyword evidence="3" id="KW-0805">Transcription regulation</keyword>
<keyword evidence="5" id="KW-0804">Transcription</keyword>
<evidence type="ECO:0000313" key="7">
    <source>
        <dbReference type="EMBL" id="NHN56790.1"/>
    </source>
</evidence>
<dbReference type="RefSeq" id="WP_166197449.1">
    <property type="nucleotide sequence ID" value="NZ_JAAOIV010000010.1"/>
</dbReference>
<dbReference type="Proteomes" id="UP000744769">
    <property type="component" value="Unassembled WGS sequence"/>
</dbReference>
<keyword evidence="8" id="KW-1185">Reference proteome</keyword>
<dbReference type="PANTHER" id="PTHR35401">
    <property type="entry name" value="COPG FAMILY HELIX-TURN-HELIX PROTEIN-RELATED-RELATED"/>
    <property type="match status" value="1"/>
</dbReference>
<name>A0A967EB04_9MICO</name>
<dbReference type="GO" id="GO:0003677">
    <property type="term" value="F:DNA binding"/>
    <property type="evidence" value="ECO:0007669"/>
    <property type="project" value="UniProtKB-KW"/>
</dbReference>
<organism evidence="7 8">
    <name type="scientific">Metallococcus carri</name>
    <dbReference type="NCBI Taxonomy" id="1656884"/>
    <lineage>
        <taxon>Bacteria</taxon>
        <taxon>Bacillati</taxon>
        <taxon>Actinomycetota</taxon>
        <taxon>Actinomycetes</taxon>
        <taxon>Micrococcales</taxon>
        <taxon>Dermacoccaceae</taxon>
        <taxon>Metallococcus</taxon>
    </lineage>
</organism>
<keyword evidence="4" id="KW-0238">DNA-binding</keyword>
<evidence type="ECO:0000256" key="3">
    <source>
        <dbReference type="ARBA" id="ARBA00023015"/>
    </source>
</evidence>
<proteinExistence type="inferred from homology"/>
<dbReference type="InterPro" id="IPR010985">
    <property type="entry name" value="Ribbon_hlx_hlx"/>
</dbReference>
<keyword evidence="2" id="KW-1277">Toxin-antitoxin system</keyword>
<reference evidence="7" key="1">
    <citation type="submission" date="2020-03" db="EMBL/GenBank/DDBJ databases">
        <title>Draft sequencing of Calidifontibacter sp. DB0510.</title>
        <authorList>
            <person name="Kim D.-U."/>
        </authorList>
    </citation>
    <scope>NUCLEOTIDE SEQUENCE</scope>
    <source>
        <strain evidence="7">DB0510</strain>
    </source>
</reference>
<evidence type="ECO:0000313" key="8">
    <source>
        <dbReference type="Proteomes" id="UP000744769"/>
    </source>
</evidence>
<evidence type="ECO:0000256" key="1">
    <source>
        <dbReference type="ARBA" id="ARBA00022491"/>
    </source>
</evidence>
<dbReference type="GO" id="GO:0006355">
    <property type="term" value="P:regulation of DNA-templated transcription"/>
    <property type="evidence" value="ECO:0007669"/>
    <property type="project" value="InterPro"/>
</dbReference>